<reference evidence="3 4" key="1">
    <citation type="submission" date="2016-10" db="EMBL/GenBank/DDBJ databases">
        <authorList>
            <person name="de Groot N.N."/>
        </authorList>
    </citation>
    <scope>NUCLEOTIDE SEQUENCE [LARGE SCALE GENOMIC DNA]</scope>
    <source>
        <strain evidence="3 4">DSM 17073</strain>
    </source>
</reference>
<dbReference type="EMBL" id="FOXC01000001">
    <property type="protein sequence ID" value="SFO87714.1"/>
    <property type="molecule type" value="Genomic_DNA"/>
</dbReference>
<evidence type="ECO:0000313" key="4">
    <source>
        <dbReference type="Proteomes" id="UP000242243"/>
    </source>
</evidence>
<keyword evidence="1" id="KW-0472">Membrane</keyword>
<dbReference type="EMBL" id="BJWI01000001">
    <property type="protein sequence ID" value="GEM00476.1"/>
    <property type="molecule type" value="Genomic_DNA"/>
</dbReference>
<dbReference type="OrthoDB" id="9946083at2"/>
<dbReference type="AlphaFoldDB" id="A0A1I5KRK7"/>
<keyword evidence="1" id="KW-1133">Transmembrane helix</keyword>
<keyword evidence="1" id="KW-0812">Transmembrane</keyword>
<evidence type="ECO:0000256" key="1">
    <source>
        <dbReference type="SAM" id="Phobius"/>
    </source>
</evidence>
<accession>A0A1I5KRK7</accession>
<dbReference type="Proteomes" id="UP000242243">
    <property type="component" value="Unassembled WGS sequence"/>
</dbReference>
<organism evidence="3 4">
    <name type="scientific">Halolactibacillus halophilus</name>
    <dbReference type="NCBI Taxonomy" id="306540"/>
    <lineage>
        <taxon>Bacteria</taxon>
        <taxon>Bacillati</taxon>
        <taxon>Bacillota</taxon>
        <taxon>Bacilli</taxon>
        <taxon>Bacillales</taxon>
        <taxon>Bacillaceae</taxon>
        <taxon>Halolactibacillus</taxon>
    </lineage>
</organism>
<name>A0A1I5KRK7_9BACI</name>
<feature type="transmembrane region" description="Helical" evidence="1">
    <location>
        <begin position="12"/>
        <end position="32"/>
    </location>
</feature>
<keyword evidence="5" id="KW-1185">Reference proteome</keyword>
<dbReference type="RefSeq" id="WP_089829128.1">
    <property type="nucleotide sequence ID" value="NZ_BJWI01000001.1"/>
</dbReference>
<evidence type="ECO:0000313" key="3">
    <source>
        <dbReference type="EMBL" id="SFO87714.1"/>
    </source>
</evidence>
<dbReference type="Proteomes" id="UP000321547">
    <property type="component" value="Unassembled WGS sequence"/>
</dbReference>
<dbReference type="STRING" id="306540.SAMN05421839_10110"/>
<reference evidence="2 5" key="2">
    <citation type="submission" date="2019-07" db="EMBL/GenBank/DDBJ databases">
        <title>Whole genome shotgun sequence of Halolactibacillus halophilus NBRC 100868.</title>
        <authorList>
            <person name="Hosoyama A."/>
            <person name="Uohara A."/>
            <person name="Ohji S."/>
            <person name="Ichikawa N."/>
        </authorList>
    </citation>
    <scope>NUCLEOTIDE SEQUENCE [LARGE SCALE GENOMIC DNA]</scope>
    <source>
        <strain evidence="2 5">NBRC 100868</strain>
    </source>
</reference>
<protein>
    <recommendedName>
        <fullName evidence="6">Competence protein ComGE</fullName>
    </recommendedName>
</protein>
<evidence type="ECO:0000313" key="5">
    <source>
        <dbReference type="Proteomes" id="UP000321547"/>
    </source>
</evidence>
<sequence>MSPTQNANGFLLLEALFVLMLISMMVCIHLPLQQTLRDQQQIEEERTLLYHQFYDYIMMNVDSERVTLASQKVTIDRMPIGNVIQVTGTYVNRNNVEEVMTLYYVPKQQRIYND</sequence>
<evidence type="ECO:0000313" key="2">
    <source>
        <dbReference type="EMBL" id="GEM00476.1"/>
    </source>
</evidence>
<gene>
    <name evidence="2" type="ORF">HHA03_00080</name>
    <name evidence="3" type="ORF">SAMN05421839_10110</name>
</gene>
<evidence type="ECO:0008006" key="6">
    <source>
        <dbReference type="Google" id="ProtNLM"/>
    </source>
</evidence>
<proteinExistence type="predicted"/>